<dbReference type="eggNOG" id="arCOG04076">
    <property type="taxonomic scope" value="Archaea"/>
</dbReference>
<reference evidence="6 7" key="1">
    <citation type="journal article" date="2012" name="J. Bacteriol.">
        <title>Complete genome sequence of the hyperthermophilic cellulolytic Crenarchaeon 'Thermogladius cellulolyticus' 1633.</title>
        <authorList>
            <person name="Mardanov A.V."/>
            <person name="Kochetkova T.V."/>
            <person name="Beletsky A.V."/>
            <person name="Bonch-Osmolovskaya E.A."/>
            <person name="Ravin N.V."/>
            <person name="Skryabin K.G."/>
        </authorList>
    </citation>
    <scope>NUCLEOTIDE SEQUENCE [LARGE SCALE GENOMIC DNA]</scope>
    <source>
        <strain evidence="7">DSM 22663 / VKM B-2946 / 1633</strain>
    </source>
</reference>
<keyword evidence="3" id="KW-0418">Kinase</keyword>
<dbReference type="EMBL" id="CP003531">
    <property type="protein sequence ID" value="AFK50975.1"/>
    <property type="molecule type" value="Genomic_DNA"/>
</dbReference>
<accession>I3TDY7</accession>
<evidence type="ECO:0000256" key="2">
    <source>
        <dbReference type="ARBA" id="ARBA00022741"/>
    </source>
</evidence>
<keyword evidence="4" id="KW-0173">Coenzyme A biosynthesis</keyword>
<evidence type="ECO:0000256" key="3">
    <source>
        <dbReference type="ARBA" id="ARBA00022777"/>
    </source>
</evidence>
<sequence length="158" mass="16771">MFLPSLVLREEFRRSASLPQGTLYIASKGGTVRGLEFTATVGDVVSETLESSIKVVDGKTRRGDHRSSVVGVASIVNPRGAVSLHSLTVLRGCRSGTYVVIGEEDLLTTSLAWVLSQGTVAYGQPGVGVVSVEVDKVRLAKFIKVLKPAIIHITPGRA</sequence>
<dbReference type="Pfam" id="PF04019">
    <property type="entry name" value="DUF359"/>
    <property type="match status" value="1"/>
</dbReference>
<dbReference type="GO" id="GO:0005525">
    <property type="term" value="F:GTP binding"/>
    <property type="evidence" value="ECO:0007669"/>
    <property type="project" value="UniProtKB-KW"/>
</dbReference>
<keyword evidence="2" id="KW-0547">Nucleotide-binding</keyword>
<evidence type="ECO:0000256" key="1">
    <source>
        <dbReference type="ARBA" id="ARBA00022679"/>
    </source>
</evidence>
<proteinExistence type="predicted"/>
<evidence type="ECO:0000313" key="7">
    <source>
        <dbReference type="Proteomes" id="UP000005270"/>
    </source>
</evidence>
<evidence type="ECO:0000256" key="4">
    <source>
        <dbReference type="ARBA" id="ARBA00022993"/>
    </source>
</evidence>
<name>I3TDY7_THEC1</name>
<keyword evidence="7" id="KW-1185">Reference proteome</keyword>
<gene>
    <name evidence="6" type="ordered locus">TCELL_0550</name>
</gene>
<keyword evidence="1" id="KW-0808">Transferase</keyword>
<dbReference type="GO" id="GO:0016301">
    <property type="term" value="F:kinase activity"/>
    <property type="evidence" value="ECO:0007669"/>
    <property type="project" value="UniProtKB-KW"/>
</dbReference>
<dbReference type="Proteomes" id="UP000005270">
    <property type="component" value="Chromosome"/>
</dbReference>
<dbReference type="STRING" id="1184251.TCELL_0550"/>
<dbReference type="PANTHER" id="PTHR40732">
    <property type="entry name" value="UPF0218 PROTEIN TK1697"/>
    <property type="match status" value="1"/>
</dbReference>
<dbReference type="HOGENOM" id="CLU_120795_1_0_2"/>
<dbReference type="KEGG" id="thg:TCELL_0550"/>
<dbReference type="InterPro" id="IPR007164">
    <property type="entry name" value="GTP-dep_dephospho-CoA_kin"/>
</dbReference>
<organism evidence="6 7">
    <name type="scientific">Thermogladius calderae (strain DSM 22663 / VKM B-2946 / 1633)</name>
    <dbReference type="NCBI Taxonomy" id="1184251"/>
    <lineage>
        <taxon>Archaea</taxon>
        <taxon>Thermoproteota</taxon>
        <taxon>Thermoprotei</taxon>
        <taxon>Desulfurococcales</taxon>
        <taxon>Desulfurococcaceae</taxon>
        <taxon>Thermogladius</taxon>
    </lineage>
</organism>
<dbReference type="AlphaFoldDB" id="I3TDY7"/>
<evidence type="ECO:0000256" key="5">
    <source>
        <dbReference type="ARBA" id="ARBA00023134"/>
    </source>
</evidence>
<keyword evidence="5" id="KW-0342">GTP-binding</keyword>
<protein>
    <recommendedName>
        <fullName evidence="8">DUF359 domain-containing protein</fullName>
    </recommendedName>
</protein>
<dbReference type="PANTHER" id="PTHR40732:SF1">
    <property type="entry name" value="GTP-DEPENDENT DEPHOSPHO-COA KINASE"/>
    <property type="match status" value="1"/>
</dbReference>
<dbReference type="GO" id="GO:0015937">
    <property type="term" value="P:coenzyme A biosynthetic process"/>
    <property type="evidence" value="ECO:0007669"/>
    <property type="project" value="UniProtKB-KW"/>
</dbReference>
<dbReference type="InParanoid" id="I3TDY7"/>
<evidence type="ECO:0008006" key="8">
    <source>
        <dbReference type="Google" id="ProtNLM"/>
    </source>
</evidence>
<evidence type="ECO:0000313" key="6">
    <source>
        <dbReference type="EMBL" id="AFK50975.1"/>
    </source>
</evidence>